<dbReference type="InterPro" id="IPR037523">
    <property type="entry name" value="VOC_core"/>
</dbReference>
<organism evidence="3 4">
    <name type="scientific">Ruegeria atlantica</name>
    <dbReference type="NCBI Taxonomy" id="81569"/>
    <lineage>
        <taxon>Bacteria</taxon>
        <taxon>Pseudomonadati</taxon>
        <taxon>Pseudomonadota</taxon>
        <taxon>Alphaproteobacteria</taxon>
        <taxon>Rhodobacterales</taxon>
        <taxon>Roseobacteraceae</taxon>
        <taxon>Ruegeria</taxon>
    </lineage>
</organism>
<reference evidence="3 4" key="1">
    <citation type="submission" date="2015-09" db="EMBL/GenBank/DDBJ databases">
        <authorList>
            <consortium name="Swine Surveillance"/>
        </authorList>
    </citation>
    <scope>NUCLEOTIDE SEQUENCE [LARGE SCALE GENOMIC DNA]</scope>
    <source>
        <strain evidence="3 4">CECT 4292</strain>
    </source>
</reference>
<protein>
    <submittedName>
        <fullName evidence="3">Lactoylglutathione lyase family protein</fullName>
    </submittedName>
</protein>
<accession>A0A0P1EA84</accession>
<dbReference type="Pfam" id="PF00903">
    <property type="entry name" value="Glyoxalase"/>
    <property type="match status" value="1"/>
</dbReference>
<evidence type="ECO:0000259" key="2">
    <source>
        <dbReference type="PROSITE" id="PS51819"/>
    </source>
</evidence>
<evidence type="ECO:0000313" key="3">
    <source>
        <dbReference type="EMBL" id="CUH46218.1"/>
    </source>
</evidence>
<dbReference type="Gene3D" id="3.10.180.10">
    <property type="entry name" value="2,3-Dihydroxybiphenyl 1,2-Dioxygenase, domain 1"/>
    <property type="match status" value="1"/>
</dbReference>
<evidence type="ECO:0000256" key="1">
    <source>
        <dbReference type="SAM" id="SignalP"/>
    </source>
</evidence>
<dbReference type="InterPro" id="IPR029068">
    <property type="entry name" value="Glyas_Bleomycin-R_OHBP_Dase"/>
</dbReference>
<dbReference type="SUPFAM" id="SSF54593">
    <property type="entry name" value="Glyoxalase/Bleomycin resistance protein/Dihydroxybiphenyl dioxygenase"/>
    <property type="match status" value="1"/>
</dbReference>
<dbReference type="GO" id="GO:0016829">
    <property type="term" value="F:lyase activity"/>
    <property type="evidence" value="ECO:0007669"/>
    <property type="project" value="UniProtKB-KW"/>
</dbReference>
<feature type="domain" description="VOC" evidence="2">
    <location>
        <begin position="30"/>
        <end position="164"/>
    </location>
</feature>
<feature type="signal peptide" evidence="1">
    <location>
        <begin position="1"/>
        <end position="30"/>
    </location>
</feature>
<dbReference type="EMBL" id="CYPU01000008">
    <property type="protein sequence ID" value="CUH46218.1"/>
    <property type="molecule type" value="Genomic_DNA"/>
</dbReference>
<proteinExistence type="predicted"/>
<dbReference type="InterPro" id="IPR004360">
    <property type="entry name" value="Glyas_Fos-R_dOase_dom"/>
</dbReference>
<evidence type="ECO:0000313" key="4">
    <source>
        <dbReference type="Proteomes" id="UP000050783"/>
    </source>
</evidence>
<gene>
    <name evidence="3" type="ORF">RUA4292_00383</name>
</gene>
<feature type="chain" id="PRO_5006061357" evidence="1">
    <location>
        <begin position="31"/>
        <end position="167"/>
    </location>
</feature>
<sequence length="167" mass="18659">MYSSRDFSFARNFVAIILLMIGSAASSQNAVYDIGNYVSDVEASQKFYTSVFGFEVVMSWNEMEVSEDGVDYKTIPHKGVYMRDVNGTHLEFIESGNPENYREVQEPINHFAIRVDDVELTIARAIEAGAKLAIPISHIRIGSLNVRSGFVFGPDGERIQLVEILAE</sequence>
<name>A0A0P1EA84_9RHOB</name>
<dbReference type="Proteomes" id="UP000050783">
    <property type="component" value="Unassembled WGS sequence"/>
</dbReference>
<keyword evidence="3" id="KW-0456">Lyase</keyword>
<dbReference type="PROSITE" id="PS51819">
    <property type="entry name" value="VOC"/>
    <property type="match status" value="1"/>
</dbReference>
<dbReference type="AlphaFoldDB" id="A0A0P1EA84"/>
<keyword evidence="1" id="KW-0732">Signal</keyword>
<dbReference type="CDD" id="cd06587">
    <property type="entry name" value="VOC"/>
    <property type="match status" value="1"/>
</dbReference>